<feature type="domain" description="Endonuclease GajA/Old nuclease/RecF-like AAA" evidence="1">
    <location>
        <begin position="23"/>
        <end position="415"/>
    </location>
</feature>
<gene>
    <name evidence="2" type="ORF">ABALW_B0005</name>
</gene>
<evidence type="ECO:0000313" key="2">
    <source>
        <dbReference type="EMBL" id="AYA01221.1"/>
    </source>
</evidence>
<dbReference type="Gene3D" id="3.40.50.300">
    <property type="entry name" value="P-loop containing nucleotide triphosphate hydrolases"/>
    <property type="match status" value="1"/>
</dbReference>
<accession>A0A385L0U4</accession>
<dbReference type="PANTHER" id="PTHR43581">
    <property type="entry name" value="ATP/GTP PHOSPHATASE"/>
    <property type="match status" value="1"/>
</dbReference>
<dbReference type="EMBL" id="CP032288">
    <property type="protein sequence ID" value="AYA01221.1"/>
    <property type="molecule type" value="Genomic_DNA"/>
</dbReference>
<dbReference type="GO" id="GO:0016887">
    <property type="term" value="F:ATP hydrolysis activity"/>
    <property type="evidence" value="ECO:0007669"/>
    <property type="project" value="InterPro"/>
</dbReference>
<geneLocation type="plasmid" evidence="2">
    <name>pALWED3.3</name>
</geneLocation>
<dbReference type="InterPro" id="IPR051396">
    <property type="entry name" value="Bact_Antivir_Def_Nuclease"/>
</dbReference>
<protein>
    <submittedName>
        <fullName evidence="2">ATP-binding protein</fullName>
    </submittedName>
</protein>
<dbReference type="InterPro" id="IPR041685">
    <property type="entry name" value="AAA_GajA/Old/RecF-like"/>
</dbReference>
<dbReference type="SUPFAM" id="SSF52540">
    <property type="entry name" value="P-loop containing nucleoside triphosphate hydrolases"/>
    <property type="match status" value="1"/>
</dbReference>
<dbReference type="RefSeq" id="WP_159373099.1">
    <property type="nucleotide sequence ID" value="NZ_CP032288.1"/>
</dbReference>
<evidence type="ECO:0000259" key="1">
    <source>
        <dbReference type="Pfam" id="PF13175"/>
    </source>
</evidence>
<reference evidence="2" key="1">
    <citation type="submission" date="2018-09" db="EMBL/GenBank/DDBJ databases">
        <title>Resistance of ancient and modern Acinetobacter lwoffii strains to heavy metals and arsenic revealed by genome analysis.</title>
        <authorList>
            <person name="Mindlin S."/>
            <person name="Petrenko A."/>
            <person name="Kurakov A."/>
            <person name="Beletsky A."/>
            <person name="Mardanov A."/>
            <person name="Petrova M."/>
        </authorList>
    </citation>
    <scope>NUCLEOTIDE SEQUENCE</scope>
    <source>
        <strain evidence="2">ED9-5a</strain>
        <plasmid evidence="2">pALWED3.3</plasmid>
    </source>
</reference>
<keyword evidence="2" id="KW-0067">ATP-binding</keyword>
<dbReference type="PANTHER" id="PTHR43581:SF4">
    <property type="entry name" value="ATP_GTP PHOSPHATASE"/>
    <property type="match status" value="1"/>
</dbReference>
<proteinExistence type="predicted"/>
<dbReference type="AlphaFoldDB" id="A0A385L0U4"/>
<dbReference type="GO" id="GO:0005524">
    <property type="term" value="F:ATP binding"/>
    <property type="evidence" value="ECO:0007669"/>
    <property type="project" value="UniProtKB-KW"/>
</dbReference>
<keyword evidence="2" id="KW-0547">Nucleotide-binding</keyword>
<dbReference type="Pfam" id="PF13175">
    <property type="entry name" value="AAA_15"/>
    <property type="match status" value="1"/>
</dbReference>
<keyword evidence="2" id="KW-0614">Plasmid</keyword>
<dbReference type="InterPro" id="IPR027417">
    <property type="entry name" value="P-loop_NTPase"/>
</dbReference>
<name>A0A385L0U4_ACILW</name>
<sequence>MQVLECSFDDLKINLLDVESLSNISNKYTVFLGENGTGKSETLRQIINNILRLKIKDIDFYKSTIEGKFSYRDPLDSFLSNNYKNNLVEKNIKSSVKILINQCICLDLSYEKTNGSRKIRSFDGKYITISSGEFRHKFSIRSNNENNRYEIYNLIKDINVIAISESCHIKFPLIQDDDLLNYYYPGHLKESDKNYFDKYELDKTVILKDKNIILSILKSGLRENKNKLKDIFDILKIQFRLKIETTSSENIRNNLKNLSKNHFDSIAIDKRDNFLNLEECVLWYENQDLSNNKDIFNKNIRKSQIFDIDLYENNRVIYFLYNLISNNLINISNIYFYKNDKEVTLQDMSSGQLCLINSFCAIAADIKDESLIFIDEPEISLHPLWASKYIGLLQTLFSEFCNCHFIIATHSPHIVSNLPDDDAFVVTIKDDRTSKCIPSNNFNFRSIDFQLAEVFDFPGNKNEYLVRIIMLILTKISEKKGLNQDDLDTVNHLKNFLPKLEDKDPVKHLINQISALVDNE</sequence>
<organism evidence="2">
    <name type="scientific">Acinetobacter lwoffii</name>
    <dbReference type="NCBI Taxonomy" id="28090"/>
    <lineage>
        <taxon>Bacteria</taxon>
        <taxon>Pseudomonadati</taxon>
        <taxon>Pseudomonadota</taxon>
        <taxon>Gammaproteobacteria</taxon>
        <taxon>Moraxellales</taxon>
        <taxon>Moraxellaceae</taxon>
        <taxon>Acinetobacter</taxon>
    </lineage>
</organism>